<dbReference type="GO" id="GO:0006367">
    <property type="term" value="P:transcription initiation at RNA polymerase II promoter"/>
    <property type="evidence" value="ECO:0007669"/>
    <property type="project" value="InterPro"/>
</dbReference>
<feature type="compositionally biased region" description="Low complexity" evidence="9">
    <location>
        <begin position="317"/>
        <end position="326"/>
    </location>
</feature>
<dbReference type="InterPro" id="IPR011039">
    <property type="entry name" value="TFIIF_interaction"/>
</dbReference>
<evidence type="ECO:0000256" key="8">
    <source>
        <dbReference type="RuleBase" id="RU366044"/>
    </source>
</evidence>
<feature type="compositionally biased region" description="Acidic residues" evidence="9">
    <location>
        <begin position="210"/>
        <end position="249"/>
    </location>
</feature>
<dbReference type="GO" id="GO:0001096">
    <property type="term" value="F:TFIIF-class transcription factor complex binding"/>
    <property type="evidence" value="ECO:0007669"/>
    <property type="project" value="TreeGrafter"/>
</dbReference>
<reference evidence="12" key="1">
    <citation type="submission" date="2017-02" db="UniProtKB">
        <authorList>
            <consortium name="WormBaseParasite"/>
        </authorList>
    </citation>
    <scope>IDENTIFICATION</scope>
</reference>
<evidence type="ECO:0000256" key="9">
    <source>
        <dbReference type="SAM" id="MobiDB-lite"/>
    </source>
</evidence>
<evidence type="ECO:0000256" key="1">
    <source>
        <dbReference type="ARBA" id="ARBA00004123"/>
    </source>
</evidence>
<feature type="compositionally biased region" description="Polar residues" evidence="9">
    <location>
        <begin position="294"/>
        <end position="303"/>
    </location>
</feature>
<evidence type="ECO:0000313" key="11">
    <source>
        <dbReference type="Proteomes" id="UP000278807"/>
    </source>
</evidence>
<dbReference type="EMBL" id="UZAE01005680">
    <property type="protein sequence ID" value="VDO01787.1"/>
    <property type="molecule type" value="Genomic_DNA"/>
</dbReference>
<dbReference type="GO" id="GO:0032968">
    <property type="term" value="P:positive regulation of transcription elongation by RNA polymerase II"/>
    <property type="evidence" value="ECO:0007669"/>
    <property type="project" value="InterPro"/>
</dbReference>
<keyword evidence="11" id="KW-1185">Reference proteome</keyword>
<organism evidence="12">
    <name type="scientific">Rodentolepis nana</name>
    <name type="common">Dwarf tapeworm</name>
    <name type="synonym">Hymenolepis nana</name>
    <dbReference type="NCBI Taxonomy" id="102285"/>
    <lineage>
        <taxon>Eukaryota</taxon>
        <taxon>Metazoa</taxon>
        <taxon>Spiralia</taxon>
        <taxon>Lophotrochozoa</taxon>
        <taxon>Platyhelminthes</taxon>
        <taxon>Cestoda</taxon>
        <taxon>Eucestoda</taxon>
        <taxon>Cyclophyllidea</taxon>
        <taxon>Hymenolepididae</taxon>
        <taxon>Rodentolepis</taxon>
    </lineage>
</organism>
<evidence type="ECO:0000256" key="3">
    <source>
        <dbReference type="ARBA" id="ARBA00023015"/>
    </source>
</evidence>
<dbReference type="Gene3D" id="1.10.10.10">
    <property type="entry name" value="Winged helix-like DNA-binding domain superfamily/Winged helix DNA-binding domain"/>
    <property type="match status" value="1"/>
</dbReference>
<evidence type="ECO:0000256" key="5">
    <source>
        <dbReference type="ARBA" id="ARBA00023163"/>
    </source>
</evidence>
<sequence length="442" mass="50375">MDLYPNPIEKKSTGGAGSVFGADRRLKARFRKHGSALQEYSAEKQPLLLTVGKGKIAKHYRGVKEGTLNDSKYFIFTHRSDGGFDAYPVSDWYTVKQGIKTKRLNDEGGEGEFSNGDKVCGKFKIIQNAKPATRSYPVGIEEKLVVSEFDEWKVYDRSDGEVGSGDEESDFKQIIAQKRMEEKRRRRTNKRRGRPAVTRRKHKNNFTVGSDDEDGGPFDMNGEESDIDDYDEYELDYLTDSTSDEENLPEDEREKSYEIQGVDQEVGFISGEEEDDDEEEKEIRENEKKENRLDAQSQQQKQWFSGEVFLDEMEKASSSSSSSGSSDTREDFNAESQKKCSKSSGPSEKFAPPPKRFKTSEIPPPPPSNPPVKSSHEKLFDTIRNYLLRRPITMQELLRKLGAKGLLSSDNTRNTSIVAKILHELKPLQHCFQGKQQFYLRH</sequence>
<dbReference type="SUPFAM" id="SSF46785">
    <property type="entry name" value="Winged helix' DNA-binding domain"/>
    <property type="match status" value="1"/>
</dbReference>
<feature type="compositionally biased region" description="Basic and acidic residues" evidence="9">
    <location>
        <begin position="281"/>
        <end position="293"/>
    </location>
</feature>
<dbReference type="AlphaFoldDB" id="A0A0R3TFU1"/>
<proteinExistence type="inferred from homology"/>
<keyword evidence="4 8" id="KW-0238">DNA-binding</keyword>
<feature type="compositionally biased region" description="Basic residues" evidence="9">
    <location>
        <begin position="184"/>
        <end position="204"/>
    </location>
</feature>
<evidence type="ECO:0000256" key="7">
    <source>
        <dbReference type="ARBA" id="ARBA00025232"/>
    </source>
</evidence>
<dbReference type="PANTHER" id="PTHR13011">
    <property type="entry name" value="TFIIF-ALPHA"/>
    <property type="match status" value="1"/>
</dbReference>
<comment type="function">
    <text evidence="7 8">TFIIF is a general transcription initiation factor that binds to RNA polymerase II and helps to recruit it to the initiation complex in collaboration with TFIIB. It promotes transcription elongation.</text>
</comment>
<dbReference type="SUPFAM" id="SSF50916">
    <property type="entry name" value="Rap30/74 interaction domains"/>
    <property type="match status" value="1"/>
</dbReference>
<dbReference type="WBParaSite" id="HNAJ_0000593201-mRNA-1">
    <property type="protein sequence ID" value="HNAJ_0000593201-mRNA-1"/>
    <property type="gene ID" value="HNAJ_0000593201"/>
</dbReference>
<dbReference type="PANTHER" id="PTHR13011:SF0">
    <property type="entry name" value="GENERAL TRANSCRIPTION FACTOR IIF SUBUNIT 1"/>
    <property type="match status" value="1"/>
</dbReference>
<dbReference type="STRING" id="102285.A0A0R3TFU1"/>
<feature type="compositionally biased region" description="Basic and acidic residues" evidence="9">
    <location>
        <begin position="327"/>
        <end position="338"/>
    </location>
</feature>
<feature type="compositionally biased region" description="Acidic residues" evidence="9">
    <location>
        <begin position="271"/>
        <end position="280"/>
    </location>
</feature>
<dbReference type="InterPro" id="IPR036388">
    <property type="entry name" value="WH-like_DNA-bd_sf"/>
</dbReference>
<accession>A0A0R3TFU1</accession>
<reference evidence="10 11" key="2">
    <citation type="submission" date="2018-11" db="EMBL/GenBank/DDBJ databases">
        <authorList>
            <consortium name="Pathogen Informatics"/>
        </authorList>
    </citation>
    <scope>NUCLEOTIDE SEQUENCE [LARGE SCALE GENOMIC DNA]</scope>
</reference>
<evidence type="ECO:0000256" key="2">
    <source>
        <dbReference type="ARBA" id="ARBA00005249"/>
    </source>
</evidence>
<keyword evidence="6 8" id="KW-0539">Nucleus</keyword>
<dbReference type="InterPro" id="IPR036390">
    <property type="entry name" value="WH_DNA-bd_sf"/>
</dbReference>
<keyword evidence="3 8" id="KW-0805">Transcription regulation</keyword>
<name>A0A0R3TFU1_RODNA</name>
<keyword evidence="5 8" id="KW-0804">Transcription</keyword>
<dbReference type="GO" id="GO:0005674">
    <property type="term" value="C:transcription factor TFIIF complex"/>
    <property type="evidence" value="ECO:0007669"/>
    <property type="project" value="TreeGrafter"/>
</dbReference>
<evidence type="ECO:0000313" key="10">
    <source>
        <dbReference type="EMBL" id="VDO01787.1"/>
    </source>
</evidence>
<gene>
    <name evidence="10" type="ORF">HNAJ_LOCUS5927</name>
</gene>
<dbReference type="Proteomes" id="UP000278807">
    <property type="component" value="Unassembled WGS sequence"/>
</dbReference>
<evidence type="ECO:0000256" key="6">
    <source>
        <dbReference type="ARBA" id="ARBA00023242"/>
    </source>
</evidence>
<evidence type="ECO:0000256" key="4">
    <source>
        <dbReference type="ARBA" id="ARBA00023125"/>
    </source>
</evidence>
<protein>
    <recommendedName>
        <fullName evidence="8">Transcription initiation factor IIF subunit alpha</fullName>
    </recommendedName>
</protein>
<dbReference type="Pfam" id="PF05793">
    <property type="entry name" value="TFIIF_alpha"/>
    <property type="match status" value="1"/>
</dbReference>
<dbReference type="InterPro" id="IPR008851">
    <property type="entry name" value="TFIIF-alpha"/>
</dbReference>
<dbReference type="OrthoDB" id="76676at2759"/>
<comment type="similarity">
    <text evidence="2 8">Belongs to the TFIIF alpha subunit family.</text>
</comment>
<feature type="region of interest" description="Disordered" evidence="9">
    <location>
        <begin position="177"/>
        <end position="377"/>
    </location>
</feature>
<dbReference type="GO" id="GO:0016251">
    <property type="term" value="F:RNA polymerase II general transcription initiation factor activity"/>
    <property type="evidence" value="ECO:0007669"/>
    <property type="project" value="TreeGrafter"/>
</dbReference>
<comment type="subcellular location">
    <subcellularLocation>
        <location evidence="1 8">Nucleus</location>
    </subcellularLocation>
</comment>
<dbReference type="GO" id="GO:0003677">
    <property type="term" value="F:DNA binding"/>
    <property type="evidence" value="ECO:0007669"/>
    <property type="project" value="UniProtKB-KW"/>
</dbReference>
<evidence type="ECO:0000313" key="12">
    <source>
        <dbReference type="WBParaSite" id="HNAJ_0000593201-mRNA-1"/>
    </source>
</evidence>